<dbReference type="Gene3D" id="1.20.120.490">
    <property type="entry name" value="Hypothetical protein TM1646-like domain"/>
    <property type="match status" value="1"/>
</dbReference>
<dbReference type="OrthoDB" id="2081713at2"/>
<keyword evidence="3" id="KW-1185">Reference proteome</keyword>
<dbReference type="InterPro" id="IPR024042">
    <property type="entry name" value="TM1646-like_dom_sf"/>
</dbReference>
<evidence type="ECO:0008006" key="4">
    <source>
        <dbReference type="Google" id="ProtNLM"/>
    </source>
</evidence>
<organism evidence="2 3">
    <name type="scientific">Syntrophomonas zehnderi OL-4</name>
    <dbReference type="NCBI Taxonomy" id="690567"/>
    <lineage>
        <taxon>Bacteria</taxon>
        <taxon>Bacillati</taxon>
        <taxon>Bacillota</taxon>
        <taxon>Clostridia</taxon>
        <taxon>Eubacteriales</taxon>
        <taxon>Syntrophomonadaceae</taxon>
        <taxon>Syntrophomonas</taxon>
    </lineage>
</organism>
<dbReference type="InterPro" id="IPR005585">
    <property type="entry name" value="DUF327"/>
</dbReference>
<sequence length="149" mass="17247">MKVERNKKELESYTPVGKSGLPQVKRGNESSFEQELGQRQEAYAQLKMQEILAEIDKLNEKLNRNINLNDLMLYRKLVKNFLKEATGEAYQISRKRGRNRSGRTVLVTVNTIDKEIDQLIDEFSSHRTEPIEILATLDKIRGMLVDLLI</sequence>
<proteinExistence type="predicted"/>
<feature type="region of interest" description="Disordered" evidence="1">
    <location>
        <begin position="1"/>
        <end position="36"/>
    </location>
</feature>
<name>A0A0E4GBW0_9FIRM</name>
<dbReference type="SUPFAM" id="SSF158397">
    <property type="entry name" value="TM1646-like"/>
    <property type="match status" value="1"/>
</dbReference>
<dbReference type="Pfam" id="PF03885">
    <property type="entry name" value="DUF327"/>
    <property type="match status" value="1"/>
</dbReference>
<reference evidence="2 3" key="1">
    <citation type="submission" date="2015-03" db="EMBL/GenBank/DDBJ databases">
        <authorList>
            <person name="Murphy D."/>
        </authorList>
    </citation>
    <scope>NUCLEOTIDE SEQUENCE [LARGE SCALE GENOMIC DNA]</scope>
    <source>
        <strain evidence="2 3">OL-4</strain>
    </source>
</reference>
<evidence type="ECO:0000313" key="3">
    <source>
        <dbReference type="Proteomes" id="UP000045545"/>
    </source>
</evidence>
<gene>
    <name evidence="2" type="ORF">2544</name>
</gene>
<feature type="compositionally biased region" description="Basic and acidic residues" evidence="1">
    <location>
        <begin position="1"/>
        <end position="11"/>
    </location>
</feature>
<dbReference type="Proteomes" id="UP000045545">
    <property type="component" value="Unassembled WGS sequence"/>
</dbReference>
<dbReference type="EMBL" id="CGIH01000045">
    <property type="protein sequence ID" value="CFY01169.1"/>
    <property type="molecule type" value="Genomic_DNA"/>
</dbReference>
<accession>A0A0E4GBW0</accession>
<dbReference type="STRING" id="690567.2544"/>
<evidence type="ECO:0000256" key="1">
    <source>
        <dbReference type="SAM" id="MobiDB-lite"/>
    </source>
</evidence>
<dbReference type="RefSeq" id="WP_046499592.1">
    <property type="nucleotide sequence ID" value="NZ_CGIH01000045.1"/>
</dbReference>
<evidence type="ECO:0000313" key="2">
    <source>
        <dbReference type="EMBL" id="CFY01169.1"/>
    </source>
</evidence>
<dbReference type="AlphaFoldDB" id="A0A0E4GBW0"/>
<protein>
    <recommendedName>
        <fullName evidence="4">DUF327 domain-containing protein</fullName>
    </recommendedName>
</protein>